<feature type="transmembrane region" description="Helical" evidence="1">
    <location>
        <begin position="200"/>
        <end position="222"/>
    </location>
</feature>
<organism evidence="3">
    <name type="scientific">Chaetomium thermophilum (strain DSM 1495 / CBS 144.50 / IMI 039719)</name>
    <name type="common">Thermochaetoides thermophila</name>
    <dbReference type="NCBI Taxonomy" id="759272"/>
    <lineage>
        <taxon>Eukaryota</taxon>
        <taxon>Fungi</taxon>
        <taxon>Dikarya</taxon>
        <taxon>Ascomycota</taxon>
        <taxon>Pezizomycotina</taxon>
        <taxon>Sordariomycetes</taxon>
        <taxon>Sordariomycetidae</taxon>
        <taxon>Sordariales</taxon>
        <taxon>Chaetomiaceae</taxon>
        <taxon>Thermochaetoides</taxon>
    </lineage>
</organism>
<evidence type="ECO:0000256" key="1">
    <source>
        <dbReference type="SAM" id="Phobius"/>
    </source>
</evidence>
<feature type="transmembrane region" description="Helical" evidence="1">
    <location>
        <begin position="228"/>
        <end position="246"/>
    </location>
</feature>
<keyword evidence="1" id="KW-0812">Transmembrane</keyword>
<reference evidence="2 3" key="1">
    <citation type="journal article" date="2011" name="Cell">
        <title>Insight into structure and assembly of the nuclear pore complex by utilizing the genome of a eukaryotic thermophile.</title>
        <authorList>
            <person name="Amlacher S."/>
            <person name="Sarges P."/>
            <person name="Flemming D."/>
            <person name="van Noort V."/>
            <person name="Kunze R."/>
            <person name="Devos D.P."/>
            <person name="Arumugam M."/>
            <person name="Bork P."/>
            <person name="Hurt E."/>
        </authorList>
    </citation>
    <scope>NUCLEOTIDE SEQUENCE [LARGE SCALE GENOMIC DNA]</scope>
    <source>
        <strain evidence="3">DSM 1495 / CBS 144.50 / IMI 039719</strain>
    </source>
</reference>
<accession>G0SAR8</accession>
<evidence type="ECO:0008006" key="4">
    <source>
        <dbReference type="Google" id="ProtNLM"/>
    </source>
</evidence>
<sequence length="313" mass="34911">MPVIPRMQVFEVGDAPWFPPFLRGYFQAALTAAWTTHVPGLQRSAPSTIVARLLQTHLPSPVSNYTFIDLCAGGGGPTPAIEQYLNTTPPQSTSQAAKAKFILTDLHPHTLLWEQAVASSQRRRDERTLDYVPHPVDAADVDKEFVERMREGGRRKVFRIFNLAFHHFDDRLARGILKGCVEGARVGEGFGIFELQDRTLTGFLACCTFGIATMLLAPYFALILWGEPLALVFTYAMPVLPAVLVFDGWMSCLRTRTPDEVEALLRTCGAEGGQEEIARRWEIRNGSETFMWPVGKVNWVIGFKKGETQGNGR</sequence>
<dbReference type="eggNOG" id="ENOG502S9JB">
    <property type="taxonomic scope" value="Eukaryota"/>
</dbReference>
<keyword evidence="1" id="KW-0472">Membrane</keyword>
<dbReference type="KEGG" id="cthr:CTHT_0043250"/>
<dbReference type="Proteomes" id="UP000008066">
    <property type="component" value="Unassembled WGS sequence"/>
</dbReference>
<dbReference type="AlphaFoldDB" id="G0SAR8"/>
<proteinExistence type="predicted"/>
<dbReference type="STRING" id="759272.G0SAR8"/>
<protein>
    <recommendedName>
        <fullName evidence="4">Methyltransferase domain-containing protein</fullName>
    </recommendedName>
</protein>
<keyword evidence="3" id="KW-1185">Reference proteome</keyword>
<dbReference type="OMA" id="IDDQTWF"/>
<name>G0SAR8_CHATD</name>
<dbReference type="HOGENOM" id="CLU_058251_0_0_1"/>
<evidence type="ECO:0000313" key="2">
    <source>
        <dbReference type="EMBL" id="EGS19840.1"/>
    </source>
</evidence>
<evidence type="ECO:0000313" key="3">
    <source>
        <dbReference type="Proteomes" id="UP000008066"/>
    </source>
</evidence>
<dbReference type="EMBL" id="GL988043">
    <property type="protein sequence ID" value="EGS19840.1"/>
    <property type="molecule type" value="Genomic_DNA"/>
</dbReference>
<dbReference type="GeneID" id="18258363"/>
<dbReference type="RefSeq" id="XP_006694725.1">
    <property type="nucleotide sequence ID" value="XM_006694662.1"/>
</dbReference>
<keyword evidence="1" id="KW-1133">Transmembrane helix</keyword>
<dbReference type="OrthoDB" id="2101715at2759"/>
<gene>
    <name evidence="2" type="ORF">CTHT_0043250</name>
</gene>